<dbReference type="GeneID" id="63716221"/>
<gene>
    <name evidence="2" type="ORF">DCS_03578</name>
</gene>
<sequence>MKLSNAFLFAGAASAANVYCSNQADNPVEGIDHSIQDFAISIVDNTPSAGDIVNASKELAGKLDACMTVLTKSGSKHGVKLRLLGEQFGRIGSFIHDILVGKNSTIQWDETCADMGSAVDTLQAQFLELGNYMISTAPRGQKKAAASFTERILNTLEETKLEIFARGSCGQQQGWIGAERREKRES</sequence>
<accession>A0A151GHG9</accession>
<dbReference type="AlphaFoldDB" id="A0A151GHG9"/>
<evidence type="ECO:0000256" key="1">
    <source>
        <dbReference type="SAM" id="SignalP"/>
    </source>
</evidence>
<dbReference type="InParanoid" id="A0A151GHG9"/>
<dbReference type="Proteomes" id="UP000076580">
    <property type="component" value="Chromosome 02"/>
</dbReference>
<keyword evidence="1" id="KW-0732">Signal</keyword>
<protein>
    <recommendedName>
        <fullName evidence="4">Cell wall galactomannoprotein</fullName>
    </recommendedName>
</protein>
<keyword evidence="3" id="KW-1185">Reference proteome</keyword>
<dbReference type="RefSeq" id="XP_040655929.1">
    <property type="nucleotide sequence ID" value="XM_040800896.1"/>
</dbReference>
<reference evidence="2 3" key="1">
    <citation type="journal article" date="2016" name="Sci. Rep.">
        <title>Insights into Adaptations to a Near-Obligate Nematode Endoparasitic Lifestyle from the Finished Genome of Drechmeria coniospora.</title>
        <authorList>
            <person name="Zhang L."/>
            <person name="Zhou Z."/>
            <person name="Guo Q."/>
            <person name="Fokkens L."/>
            <person name="Miskei M."/>
            <person name="Pocsi I."/>
            <person name="Zhang W."/>
            <person name="Chen M."/>
            <person name="Wang L."/>
            <person name="Sun Y."/>
            <person name="Donzelli B.G."/>
            <person name="Gibson D.M."/>
            <person name="Nelson D.R."/>
            <person name="Luo J.G."/>
            <person name="Rep M."/>
            <person name="Liu H."/>
            <person name="Yang S."/>
            <person name="Wang J."/>
            <person name="Krasnoff S.B."/>
            <person name="Xu Y."/>
            <person name="Molnar I."/>
            <person name="Lin M."/>
        </authorList>
    </citation>
    <scope>NUCLEOTIDE SEQUENCE [LARGE SCALE GENOMIC DNA]</scope>
    <source>
        <strain evidence="2 3">ARSEF 6962</strain>
    </source>
</reference>
<feature type="chain" id="PRO_5012407445" description="Cell wall galactomannoprotein" evidence="1">
    <location>
        <begin position="16"/>
        <end position="186"/>
    </location>
</feature>
<evidence type="ECO:0000313" key="3">
    <source>
        <dbReference type="Proteomes" id="UP000076580"/>
    </source>
</evidence>
<comment type="caution">
    <text evidence="2">The sequence shown here is derived from an EMBL/GenBank/DDBJ whole genome shotgun (WGS) entry which is preliminary data.</text>
</comment>
<name>A0A151GHG9_DRECN</name>
<feature type="signal peptide" evidence="1">
    <location>
        <begin position="1"/>
        <end position="15"/>
    </location>
</feature>
<proteinExistence type="predicted"/>
<organism evidence="2 3">
    <name type="scientific">Drechmeria coniospora</name>
    <name type="common">Nematophagous fungus</name>
    <name type="synonym">Meria coniospora</name>
    <dbReference type="NCBI Taxonomy" id="98403"/>
    <lineage>
        <taxon>Eukaryota</taxon>
        <taxon>Fungi</taxon>
        <taxon>Dikarya</taxon>
        <taxon>Ascomycota</taxon>
        <taxon>Pezizomycotina</taxon>
        <taxon>Sordariomycetes</taxon>
        <taxon>Hypocreomycetidae</taxon>
        <taxon>Hypocreales</taxon>
        <taxon>Ophiocordycipitaceae</taxon>
        <taxon>Drechmeria</taxon>
    </lineage>
</organism>
<evidence type="ECO:0008006" key="4">
    <source>
        <dbReference type="Google" id="ProtNLM"/>
    </source>
</evidence>
<dbReference type="EMBL" id="LAYC01000002">
    <property type="protein sequence ID" value="KYK56577.1"/>
    <property type="molecule type" value="Genomic_DNA"/>
</dbReference>
<evidence type="ECO:0000313" key="2">
    <source>
        <dbReference type="EMBL" id="KYK56577.1"/>
    </source>
</evidence>